<dbReference type="SMART" id="SM00042">
    <property type="entry name" value="CUB"/>
    <property type="match status" value="4"/>
</dbReference>
<dbReference type="CDD" id="cd00041">
    <property type="entry name" value="CUB"/>
    <property type="match status" value="4"/>
</dbReference>
<feature type="domain" description="CUB" evidence="4">
    <location>
        <begin position="1"/>
        <end position="128"/>
    </location>
</feature>
<feature type="domain" description="CUB" evidence="4">
    <location>
        <begin position="288"/>
        <end position="411"/>
    </location>
</feature>
<dbReference type="Gene3D" id="4.10.400.10">
    <property type="entry name" value="Low-density Lipoprotein Receptor"/>
    <property type="match status" value="1"/>
</dbReference>
<dbReference type="InterPro" id="IPR000859">
    <property type="entry name" value="CUB_dom"/>
</dbReference>
<keyword evidence="6" id="KW-1185">Reference proteome</keyword>
<reference evidence="5" key="1">
    <citation type="journal article" date="2023" name="Mol. Biol. Evol.">
        <title>Third-Generation Sequencing Reveals the Adaptive Role of the Epigenome in Three Deep-Sea Polychaetes.</title>
        <authorList>
            <person name="Perez M."/>
            <person name="Aroh O."/>
            <person name="Sun Y."/>
            <person name="Lan Y."/>
            <person name="Juniper S.K."/>
            <person name="Young C.R."/>
            <person name="Angers B."/>
            <person name="Qian P.Y."/>
        </authorList>
    </citation>
    <scope>NUCLEOTIDE SEQUENCE</scope>
    <source>
        <tissue evidence="5">Vestimentum</tissue>
    </source>
</reference>
<dbReference type="SMART" id="SM00192">
    <property type="entry name" value="LDLa"/>
    <property type="match status" value="1"/>
</dbReference>
<dbReference type="InterPro" id="IPR002172">
    <property type="entry name" value="LDrepeatLR_classA_rpt"/>
</dbReference>
<comment type="caution">
    <text evidence="2">Lacks conserved residue(s) required for the propagation of feature annotation.</text>
</comment>
<keyword evidence="3" id="KW-1133">Transmembrane helix</keyword>
<feature type="domain" description="CUB" evidence="4">
    <location>
        <begin position="150"/>
        <end position="273"/>
    </location>
</feature>
<gene>
    <name evidence="5" type="ORF">NP493_507g02006</name>
</gene>
<evidence type="ECO:0000256" key="2">
    <source>
        <dbReference type="PROSITE-ProRule" id="PRU00059"/>
    </source>
</evidence>
<keyword evidence="3" id="KW-0812">Transmembrane</keyword>
<dbReference type="EMBL" id="JAODUO010000506">
    <property type="protein sequence ID" value="KAK2179198.1"/>
    <property type="molecule type" value="Genomic_DNA"/>
</dbReference>
<sequence>MSHGVLLSPTYPGMYPDNLSCFYKLKGVPGQRVRVTFQDIDMYSGGSHCPFDYIKVYDGYTIEAEVIGVYCGRLTDITIYSTSEALHMQFVTKSGRVTPTKKPYVPYWEKQLEHDTQRQGFKAEFEISNKFVNLDFIGTASGRHVVGTECDQRILSVGKSNGTITSPGYPGGYPLNVTCYYYIDGLVNQENLEKTRLTFEDFDVPSSNALCQKGYVSVYLRGKDDREVQADSVFCGNTLPSDIASFNPRLLLIFSSEGALHAGRGFKAHFEFVTDYAIPGTPATEERCQFIYRSSSQKMGLFNSPRYPSYYPSSTNCVYEFIGLHQEQVRLTFLNFKVDDRTGNCTTDNLRVYSIRTSTHFGSSEELVGVLCGSTVPGPILSGHGASILKVVFHSDDITVTNGFRAQYEFIEKKPINKRCFMNLTTGGGGLIHTPNYPMRYPINLSCEWHIYAKQPFAHILLQFPTFSVEGGESGCPHAVVKLYPDGLSLPTYQFCGTAPALQHVVSHGRYMKIEFSSSSRAVGAKGFQISWTEITSTPERLCKGFHCRTSGYCIASYLKCNKLPNCGHGDNSDEDQTYMPYDDNGFLHIILGVVASIILLIFIIFCILHHRRKAHRRKHRKEIEVRYVTRAGGGMNPQPGSKLLLREETEKVSVVW</sequence>
<dbReference type="Pfam" id="PF00431">
    <property type="entry name" value="CUB"/>
    <property type="match status" value="4"/>
</dbReference>
<dbReference type="PROSITE" id="PS01180">
    <property type="entry name" value="CUB"/>
    <property type="match status" value="4"/>
</dbReference>
<dbReference type="GO" id="GO:0005886">
    <property type="term" value="C:plasma membrane"/>
    <property type="evidence" value="ECO:0007669"/>
    <property type="project" value="TreeGrafter"/>
</dbReference>
<dbReference type="InterPro" id="IPR035914">
    <property type="entry name" value="Sperma_CUB_dom_sf"/>
</dbReference>
<keyword evidence="3" id="KW-0472">Membrane</keyword>
<name>A0AAD9NSL0_RIDPI</name>
<dbReference type="PANTHER" id="PTHR47537">
    <property type="entry name" value="CUBILIN"/>
    <property type="match status" value="1"/>
</dbReference>
<comment type="caution">
    <text evidence="5">The sequence shown here is derived from an EMBL/GenBank/DDBJ whole genome shotgun (WGS) entry which is preliminary data.</text>
</comment>
<dbReference type="SUPFAM" id="SSF49854">
    <property type="entry name" value="Spermadhesin, CUB domain"/>
    <property type="match status" value="4"/>
</dbReference>
<evidence type="ECO:0000259" key="4">
    <source>
        <dbReference type="PROSITE" id="PS01180"/>
    </source>
</evidence>
<proteinExistence type="predicted"/>
<evidence type="ECO:0000313" key="5">
    <source>
        <dbReference type="EMBL" id="KAK2179198.1"/>
    </source>
</evidence>
<dbReference type="Proteomes" id="UP001209878">
    <property type="component" value="Unassembled WGS sequence"/>
</dbReference>
<dbReference type="InterPro" id="IPR036055">
    <property type="entry name" value="LDL_receptor-like_sf"/>
</dbReference>
<evidence type="ECO:0000313" key="6">
    <source>
        <dbReference type="Proteomes" id="UP001209878"/>
    </source>
</evidence>
<protein>
    <recommendedName>
        <fullName evidence="4">CUB domain-containing protein</fullName>
    </recommendedName>
</protein>
<dbReference type="PANTHER" id="PTHR47537:SF6">
    <property type="entry name" value="CUB DOMAIN-CONTAINING PROTEIN"/>
    <property type="match status" value="1"/>
</dbReference>
<evidence type="ECO:0000256" key="3">
    <source>
        <dbReference type="SAM" id="Phobius"/>
    </source>
</evidence>
<organism evidence="5 6">
    <name type="scientific">Ridgeia piscesae</name>
    <name type="common">Tubeworm</name>
    <dbReference type="NCBI Taxonomy" id="27915"/>
    <lineage>
        <taxon>Eukaryota</taxon>
        <taxon>Metazoa</taxon>
        <taxon>Spiralia</taxon>
        <taxon>Lophotrochozoa</taxon>
        <taxon>Annelida</taxon>
        <taxon>Polychaeta</taxon>
        <taxon>Sedentaria</taxon>
        <taxon>Canalipalpata</taxon>
        <taxon>Sabellida</taxon>
        <taxon>Siboglinidae</taxon>
        <taxon>Ridgeia</taxon>
    </lineage>
</organism>
<dbReference type="InterPro" id="IPR053207">
    <property type="entry name" value="Non-NMDA_GluR_Accessory"/>
</dbReference>
<feature type="disulfide bond" evidence="2">
    <location>
        <begin position="420"/>
        <end position="447"/>
    </location>
</feature>
<dbReference type="AlphaFoldDB" id="A0AAD9NSL0"/>
<keyword evidence="1 2" id="KW-1015">Disulfide bond</keyword>
<dbReference type="Gene3D" id="2.60.120.290">
    <property type="entry name" value="Spermadhesin, CUB domain"/>
    <property type="match status" value="4"/>
</dbReference>
<evidence type="ECO:0000256" key="1">
    <source>
        <dbReference type="ARBA" id="ARBA00023157"/>
    </source>
</evidence>
<feature type="domain" description="CUB" evidence="4">
    <location>
        <begin position="420"/>
        <end position="535"/>
    </location>
</feature>
<feature type="transmembrane region" description="Helical" evidence="3">
    <location>
        <begin position="587"/>
        <end position="609"/>
    </location>
</feature>
<accession>A0AAD9NSL0</accession>